<dbReference type="Pfam" id="PF03065">
    <property type="entry name" value="Glyco_hydro_57"/>
    <property type="match status" value="1"/>
</dbReference>
<name>A0A7V3RFE9_9BACT</name>
<dbReference type="InterPro" id="IPR011013">
    <property type="entry name" value="Gal_mutarotase_sf_dom"/>
</dbReference>
<accession>A0A7V3RFE9</accession>
<evidence type="ECO:0000259" key="3">
    <source>
        <dbReference type="Pfam" id="PF03065"/>
    </source>
</evidence>
<comment type="caution">
    <text evidence="6">The sequence shown here is derived from an EMBL/GenBank/DDBJ whole genome shotgun (WGS) entry which is preliminary data.</text>
</comment>
<comment type="similarity">
    <text evidence="1">Belongs to the glycosyl hydrolase 57 family.</text>
</comment>
<dbReference type="Gene3D" id="3.20.110.20">
    <property type="match status" value="1"/>
</dbReference>
<dbReference type="PANTHER" id="PTHR36306">
    <property type="entry name" value="ALPHA-AMYLASE-RELATED-RELATED"/>
    <property type="match status" value="1"/>
</dbReference>
<sequence>MPILKRVNFLFGIHNHQPVGNFGFVIEDAYEKSYKPFIEILEKHPNVKMAIHFTGWLLDELTKRYPDYIKRVRMLVKNGQLEIFTGGFYEPILPVIPENDRIDQIKKLSKRVEELFGVKPRGMWLAERVWEPQIAKEIALSNVEYVVVDDSHFKNAGHYEDELTGYYMTEEEGYTVKVFPISKDLRYLIPFEDVEKTITFLKSMATSNGKNALVMFDDGEKFGVWPGTYDQVYTKGWLDEFFTALESNSEWLNMISFSEYVDNYSAIGRTYLPISSYSEMMEWALPTRARANFENLIETLKKENKYEPVEMFLKGGIWRTFLSKYTESNLMHKKMLYIHDLIQKENIKDQKILDEYWMGQCNDPYWHGVFGGLYLPHLRAAVYEHLIKAEMMIDPANKIEIERFDYDKDGFDEIIMKNRKIEIVIDPDYGGRVLEIDLRDKGYNLINSLTRRYEVYHEFISKAITRDQLDKIGKAKTIHDVVLTREEGLQQYLHTDWYERFSFIDHFFGDSATLKGYLSSTYPEQGDFVNQPYEIVDKAKLIRHGHIWIGTDWLPIDIEKEFSLKSNVLELSYRIKNNSDRNVPLWFGSEITCNLMSGDGGDRYFDWGEKNPGSYTGEFEAQNVKVISEYEKVHVEVETDEPVKYWMYPIYTVSYSEGGFEKVYQGTSLTPMWKFMLSSNDTKEIKLRLKV</sequence>
<reference evidence="6" key="1">
    <citation type="journal article" date="2020" name="mSystems">
        <title>Genome- and Community-Level Interaction Insights into Carbon Utilization and Element Cycling Functions of Hydrothermarchaeota in Hydrothermal Sediment.</title>
        <authorList>
            <person name="Zhou Z."/>
            <person name="Liu Y."/>
            <person name="Xu W."/>
            <person name="Pan J."/>
            <person name="Luo Z.H."/>
            <person name="Li M."/>
        </authorList>
    </citation>
    <scope>NUCLEOTIDE SEQUENCE [LARGE SCALE GENOMIC DNA]</scope>
    <source>
        <strain evidence="6">SpSt-966</strain>
    </source>
</reference>
<dbReference type="SUPFAM" id="SSF88688">
    <property type="entry name" value="Families 57/38 glycoside transferase middle domain"/>
    <property type="match status" value="1"/>
</dbReference>
<dbReference type="InterPro" id="IPR014718">
    <property type="entry name" value="GH-type_carb-bd"/>
</dbReference>
<dbReference type="Pfam" id="PF09094">
    <property type="entry name" value="AmyA-A_glucT_m"/>
    <property type="match status" value="1"/>
</dbReference>
<dbReference type="InterPro" id="IPR011330">
    <property type="entry name" value="Glyco_hydro/deAcase_b/a-brl"/>
</dbReference>
<dbReference type="Pfam" id="PF09095">
    <property type="entry name" value="AmyA-gluTrfs_C"/>
    <property type="match status" value="1"/>
</dbReference>
<gene>
    <name evidence="6" type="ORF">ENX73_06055</name>
</gene>
<dbReference type="GO" id="GO:0003824">
    <property type="term" value="F:catalytic activity"/>
    <property type="evidence" value="ECO:0007669"/>
    <property type="project" value="InterPro"/>
</dbReference>
<dbReference type="InterPro" id="IPR028995">
    <property type="entry name" value="Glyco_hydro_57/38_cen_sf"/>
</dbReference>
<dbReference type="CDD" id="cd10793">
    <property type="entry name" value="GH57N_TLGT_like"/>
    <property type="match status" value="1"/>
</dbReference>
<evidence type="ECO:0000256" key="2">
    <source>
        <dbReference type="ARBA" id="ARBA00023277"/>
    </source>
</evidence>
<feature type="domain" description="Glycoside hydrolase family 57 N-terminal" evidence="3">
    <location>
        <begin position="11"/>
        <end position="270"/>
    </location>
</feature>
<dbReference type="InterPro" id="IPR004300">
    <property type="entry name" value="Glyco_hydro_57_N"/>
</dbReference>
<dbReference type="InterPro" id="IPR052046">
    <property type="entry name" value="GH57_Enzymes"/>
</dbReference>
<dbReference type="GO" id="GO:0030246">
    <property type="term" value="F:carbohydrate binding"/>
    <property type="evidence" value="ECO:0007669"/>
    <property type="project" value="InterPro"/>
</dbReference>
<evidence type="ECO:0000259" key="4">
    <source>
        <dbReference type="Pfam" id="PF09094"/>
    </source>
</evidence>
<dbReference type="AlphaFoldDB" id="A0A7V3RFE9"/>
<dbReference type="InterPro" id="IPR015179">
    <property type="entry name" value="A-amylase/a-glucTrfase_C"/>
</dbReference>
<organism evidence="6">
    <name type="scientific">Mesoaciditoga lauensis</name>
    <dbReference type="NCBI Taxonomy" id="1495039"/>
    <lineage>
        <taxon>Bacteria</taxon>
        <taxon>Thermotogati</taxon>
        <taxon>Thermotogota</taxon>
        <taxon>Thermotogae</taxon>
        <taxon>Mesoaciditogales</taxon>
        <taxon>Mesoaciditogaceae</taxon>
        <taxon>Mesoaciditoga</taxon>
    </lineage>
</organism>
<protein>
    <submittedName>
        <fullName evidence="6">DUF1926 domain-containing protein</fullName>
    </submittedName>
</protein>
<evidence type="ECO:0000313" key="6">
    <source>
        <dbReference type="EMBL" id="HGE75671.1"/>
    </source>
</evidence>
<proteinExistence type="inferred from homology"/>
<dbReference type="GO" id="GO:0005975">
    <property type="term" value="P:carbohydrate metabolic process"/>
    <property type="evidence" value="ECO:0007669"/>
    <property type="project" value="InterPro"/>
</dbReference>
<feature type="domain" description="Alpha-amylase/4-alpha-glucanotransferase central" evidence="4">
    <location>
        <begin position="316"/>
        <end position="392"/>
    </location>
</feature>
<keyword evidence="2" id="KW-0119">Carbohydrate metabolism</keyword>
<dbReference type="SUPFAM" id="SSF88713">
    <property type="entry name" value="Glycoside hydrolase/deacetylase"/>
    <property type="match status" value="1"/>
</dbReference>
<dbReference type="Gene3D" id="2.70.98.10">
    <property type="match status" value="1"/>
</dbReference>
<dbReference type="EMBL" id="DTPE01000239">
    <property type="protein sequence ID" value="HGE75671.1"/>
    <property type="molecule type" value="Genomic_DNA"/>
</dbReference>
<dbReference type="SUPFAM" id="SSF74650">
    <property type="entry name" value="Galactose mutarotase-like"/>
    <property type="match status" value="1"/>
</dbReference>
<evidence type="ECO:0000256" key="1">
    <source>
        <dbReference type="ARBA" id="ARBA00006821"/>
    </source>
</evidence>
<dbReference type="InterPro" id="IPR015178">
    <property type="entry name" value="A-amylase/a-glucTrfase_central"/>
</dbReference>
<dbReference type="PANTHER" id="PTHR36306:SF1">
    <property type="entry name" value="ALPHA-AMYLASE-RELATED"/>
    <property type="match status" value="1"/>
</dbReference>
<feature type="domain" description="Alpha-amylase/4-alpha-glucanotransferase C-terminal" evidence="5">
    <location>
        <begin position="405"/>
        <end position="682"/>
    </location>
</feature>
<evidence type="ECO:0000259" key="5">
    <source>
        <dbReference type="Pfam" id="PF09095"/>
    </source>
</evidence>